<proteinExistence type="predicted"/>
<feature type="transmembrane region" description="Helical" evidence="1">
    <location>
        <begin position="43"/>
        <end position="62"/>
    </location>
</feature>
<feature type="transmembrane region" description="Helical" evidence="1">
    <location>
        <begin position="17"/>
        <end position="37"/>
    </location>
</feature>
<keyword evidence="1" id="KW-0812">Transmembrane</keyword>
<keyword evidence="3" id="KW-1185">Reference proteome</keyword>
<protein>
    <submittedName>
        <fullName evidence="2">Uncharacterized protein</fullName>
    </submittedName>
</protein>
<dbReference type="AlphaFoldDB" id="A0A2Y9C1K1"/>
<organism evidence="2 3">
    <name type="scientific">Branchiibius hedensis</name>
    <dbReference type="NCBI Taxonomy" id="672460"/>
    <lineage>
        <taxon>Bacteria</taxon>
        <taxon>Bacillati</taxon>
        <taxon>Actinomycetota</taxon>
        <taxon>Actinomycetes</taxon>
        <taxon>Micrococcales</taxon>
        <taxon>Dermacoccaceae</taxon>
        <taxon>Branchiibius</taxon>
    </lineage>
</organism>
<name>A0A2Y9C1K1_9MICO</name>
<gene>
    <name evidence="2" type="ORF">SAMN04489750_1786</name>
</gene>
<keyword evidence="1" id="KW-0472">Membrane</keyword>
<evidence type="ECO:0000313" key="2">
    <source>
        <dbReference type="EMBL" id="SSA34463.1"/>
    </source>
</evidence>
<sequence>MKSTYTPSPNARVRRRIWFYVALDVLLAALVFAPWLAADTPSLLSVILLGVNIAMTCLAIYIDLQPHRITLAYISFLV</sequence>
<dbReference type="Proteomes" id="UP000250028">
    <property type="component" value="Unassembled WGS sequence"/>
</dbReference>
<reference evidence="3" key="1">
    <citation type="submission" date="2016-10" db="EMBL/GenBank/DDBJ databases">
        <authorList>
            <person name="Varghese N."/>
            <person name="Submissions S."/>
        </authorList>
    </citation>
    <scope>NUCLEOTIDE SEQUENCE [LARGE SCALE GENOMIC DNA]</scope>
    <source>
        <strain evidence="3">DSM 22951</strain>
    </source>
</reference>
<evidence type="ECO:0000256" key="1">
    <source>
        <dbReference type="SAM" id="Phobius"/>
    </source>
</evidence>
<evidence type="ECO:0000313" key="3">
    <source>
        <dbReference type="Proteomes" id="UP000250028"/>
    </source>
</evidence>
<accession>A0A2Y9C1K1</accession>
<keyword evidence="1" id="KW-1133">Transmembrane helix</keyword>
<dbReference type="EMBL" id="UESZ01000001">
    <property type="protein sequence ID" value="SSA34463.1"/>
    <property type="molecule type" value="Genomic_DNA"/>
</dbReference>